<evidence type="ECO:0000256" key="8">
    <source>
        <dbReference type="PIRSR" id="PIRSR602401-1"/>
    </source>
</evidence>
<feature type="transmembrane region" description="Helical" evidence="10">
    <location>
        <begin position="20"/>
        <end position="35"/>
    </location>
</feature>
<evidence type="ECO:0000313" key="11">
    <source>
        <dbReference type="EMBL" id="MBA0715980.1"/>
    </source>
</evidence>
<evidence type="ECO:0000256" key="6">
    <source>
        <dbReference type="ARBA" id="ARBA00023004"/>
    </source>
</evidence>
<comment type="caution">
    <text evidence="11">The sequence shown here is derived from an EMBL/GenBank/DDBJ whole genome shotgun (WGS) entry which is preliminary data.</text>
</comment>
<dbReference type="GO" id="GO:0004497">
    <property type="term" value="F:monooxygenase activity"/>
    <property type="evidence" value="ECO:0007669"/>
    <property type="project" value="UniProtKB-KW"/>
</dbReference>
<evidence type="ECO:0000313" key="12">
    <source>
        <dbReference type="Proteomes" id="UP000593574"/>
    </source>
</evidence>
<keyword evidence="7 9" id="KW-0503">Monooxygenase</keyword>
<gene>
    <name evidence="11" type="ORF">Golax_014851</name>
</gene>
<dbReference type="InterPro" id="IPR017972">
    <property type="entry name" value="Cyt_P450_CS"/>
</dbReference>
<dbReference type="InterPro" id="IPR001128">
    <property type="entry name" value="Cyt_P450"/>
</dbReference>
<organism evidence="11 12">
    <name type="scientific">Gossypium laxum</name>
    <dbReference type="NCBI Taxonomy" id="34288"/>
    <lineage>
        <taxon>Eukaryota</taxon>
        <taxon>Viridiplantae</taxon>
        <taxon>Streptophyta</taxon>
        <taxon>Embryophyta</taxon>
        <taxon>Tracheophyta</taxon>
        <taxon>Spermatophyta</taxon>
        <taxon>Magnoliopsida</taxon>
        <taxon>eudicotyledons</taxon>
        <taxon>Gunneridae</taxon>
        <taxon>Pentapetalae</taxon>
        <taxon>rosids</taxon>
        <taxon>malvids</taxon>
        <taxon>Malvales</taxon>
        <taxon>Malvaceae</taxon>
        <taxon>Malvoideae</taxon>
        <taxon>Gossypium</taxon>
    </lineage>
</organism>
<evidence type="ECO:0000256" key="5">
    <source>
        <dbReference type="ARBA" id="ARBA00023002"/>
    </source>
</evidence>
<dbReference type="GO" id="GO:0016705">
    <property type="term" value="F:oxidoreductase activity, acting on paired donors, with incorporation or reduction of molecular oxygen"/>
    <property type="evidence" value="ECO:0007669"/>
    <property type="project" value="InterPro"/>
</dbReference>
<dbReference type="PRINTS" id="PR00463">
    <property type="entry name" value="EP450I"/>
</dbReference>
<dbReference type="EMBL" id="JABEZV010000007">
    <property type="protein sequence ID" value="MBA0715980.1"/>
    <property type="molecule type" value="Genomic_DNA"/>
</dbReference>
<feature type="transmembrane region" description="Helical" evidence="10">
    <location>
        <begin position="309"/>
        <end position="329"/>
    </location>
</feature>
<comment type="cofactor">
    <cofactor evidence="1 8">
        <name>heme</name>
        <dbReference type="ChEBI" id="CHEBI:30413"/>
    </cofactor>
</comment>
<evidence type="ECO:0000256" key="2">
    <source>
        <dbReference type="ARBA" id="ARBA00010617"/>
    </source>
</evidence>
<accession>A0A7J8ZWC8</accession>
<dbReference type="PRINTS" id="PR00385">
    <property type="entry name" value="P450"/>
</dbReference>
<dbReference type="GO" id="GO:0020037">
    <property type="term" value="F:heme binding"/>
    <property type="evidence" value="ECO:0007669"/>
    <property type="project" value="InterPro"/>
</dbReference>
<evidence type="ECO:0000256" key="1">
    <source>
        <dbReference type="ARBA" id="ARBA00001971"/>
    </source>
</evidence>
<name>A0A7J8ZWC8_9ROSI</name>
<evidence type="ECO:0000256" key="4">
    <source>
        <dbReference type="ARBA" id="ARBA00022723"/>
    </source>
</evidence>
<dbReference type="AlphaFoldDB" id="A0A7J8ZWC8"/>
<sequence>MHMEERISIMSVFDFLQLEWLPSILFLTVFTLLLMKEEKNKRMKGIKLPPGPPKLPLIGNLHLLGNLRHRSLENLSKKYGSIMLLQLGSAPTVIVSSAKTAQQVLKIHDLYCCTRPASPGPNRFSYNGLDVLFSPYSDHWKEMRKVFISELLSMKRVQSFAYAREAEVDKLITSLSQALPEPVNLNEKIFALADGIIGTVAFGKIYGTDQFKDQVFHNVLGEAMNMLVSFSAEDLFPRIGRIIDALTGLSGRLEKSFHQFDGYLQMVLDQHLDHARPKPEQKDFVDFLIRLMKDESNSFRVSENCVKAMLFDAFIGGIVTTSTTILWAMSELIKNPRVMNKVQAEIRNCIGKKAKVEGKDVSKLKYLKMVVKETFRLHPPVPILPPREAMREFKVGEFDILPKTRILVNVWAIGRDPNGWENPNEFYPERFEGSRIDFRGPDFNLLPFGAGRRICPGLDMGATNVEFTLANMLYWFHWELPNDMKREDISMEEEVGLACQRRTPLWLVPISNSYQVE</sequence>
<dbReference type="GO" id="GO:0005506">
    <property type="term" value="F:iron ion binding"/>
    <property type="evidence" value="ECO:0007669"/>
    <property type="project" value="InterPro"/>
</dbReference>
<dbReference type="InterPro" id="IPR036396">
    <property type="entry name" value="Cyt_P450_sf"/>
</dbReference>
<evidence type="ECO:0000256" key="10">
    <source>
        <dbReference type="SAM" id="Phobius"/>
    </source>
</evidence>
<keyword evidence="6 8" id="KW-0408">Iron</keyword>
<keyword evidence="12" id="KW-1185">Reference proteome</keyword>
<keyword evidence="5 9" id="KW-0560">Oxidoreductase</keyword>
<dbReference type="PANTHER" id="PTHR47955">
    <property type="entry name" value="CYTOCHROME P450 FAMILY 71 PROTEIN"/>
    <property type="match status" value="1"/>
</dbReference>
<keyword evidence="10" id="KW-1133">Transmembrane helix</keyword>
<dbReference type="CDD" id="cd11072">
    <property type="entry name" value="CYP71-like"/>
    <property type="match status" value="1"/>
</dbReference>
<proteinExistence type="inferred from homology"/>
<keyword evidence="10" id="KW-0812">Transmembrane</keyword>
<dbReference type="Proteomes" id="UP000593574">
    <property type="component" value="Unassembled WGS sequence"/>
</dbReference>
<dbReference type="SUPFAM" id="SSF48264">
    <property type="entry name" value="Cytochrome P450"/>
    <property type="match status" value="1"/>
</dbReference>
<evidence type="ECO:0000256" key="7">
    <source>
        <dbReference type="ARBA" id="ARBA00023033"/>
    </source>
</evidence>
<dbReference type="FunFam" id="1.10.630.10:FF:000043">
    <property type="entry name" value="Cytochrome P450 99A2"/>
    <property type="match status" value="1"/>
</dbReference>
<feature type="binding site" description="axial binding residue" evidence="8">
    <location>
        <position position="455"/>
    </location>
    <ligand>
        <name>heme</name>
        <dbReference type="ChEBI" id="CHEBI:30413"/>
    </ligand>
    <ligandPart>
        <name>Fe</name>
        <dbReference type="ChEBI" id="CHEBI:18248"/>
    </ligandPart>
</feature>
<dbReference type="Pfam" id="PF00067">
    <property type="entry name" value="p450"/>
    <property type="match status" value="1"/>
</dbReference>
<keyword evidence="10" id="KW-0472">Membrane</keyword>
<protein>
    <submittedName>
        <fullName evidence="11">Uncharacterized protein</fullName>
    </submittedName>
</protein>
<dbReference type="PROSITE" id="PS00086">
    <property type="entry name" value="CYTOCHROME_P450"/>
    <property type="match status" value="1"/>
</dbReference>
<dbReference type="PANTHER" id="PTHR47955:SF11">
    <property type="entry name" value="4-HYDROXYPHENYLACETALDEHYDE OXIME MONOOXYGENASE"/>
    <property type="match status" value="1"/>
</dbReference>
<evidence type="ECO:0000256" key="9">
    <source>
        <dbReference type="RuleBase" id="RU000461"/>
    </source>
</evidence>
<dbReference type="Gene3D" id="1.10.630.10">
    <property type="entry name" value="Cytochrome P450"/>
    <property type="match status" value="1"/>
</dbReference>
<comment type="similarity">
    <text evidence="2 9">Belongs to the cytochrome P450 family.</text>
</comment>
<reference evidence="11 12" key="1">
    <citation type="journal article" date="2019" name="Genome Biol. Evol.">
        <title>Insights into the evolution of the New World diploid cottons (Gossypium, subgenus Houzingenia) based on genome sequencing.</title>
        <authorList>
            <person name="Grover C.E."/>
            <person name="Arick M.A. 2nd"/>
            <person name="Thrash A."/>
            <person name="Conover J.L."/>
            <person name="Sanders W.S."/>
            <person name="Peterson D.G."/>
            <person name="Frelichowski J.E."/>
            <person name="Scheffler J.A."/>
            <person name="Scheffler B.E."/>
            <person name="Wendel J.F."/>
        </authorList>
    </citation>
    <scope>NUCLEOTIDE SEQUENCE [LARGE SCALE GENOMIC DNA]</scope>
    <source>
        <strain evidence="11">4</strain>
        <tissue evidence="11">Leaf</tissue>
    </source>
</reference>
<dbReference type="InterPro" id="IPR002401">
    <property type="entry name" value="Cyt_P450_E_grp-I"/>
</dbReference>
<keyword evidence="3 8" id="KW-0349">Heme</keyword>
<evidence type="ECO:0000256" key="3">
    <source>
        <dbReference type="ARBA" id="ARBA00022617"/>
    </source>
</evidence>
<keyword evidence="4 8" id="KW-0479">Metal-binding</keyword>